<dbReference type="PATRIC" id="fig|1324261.3.peg.3762"/>
<feature type="transmembrane region" description="Helical" evidence="1">
    <location>
        <begin position="111"/>
        <end position="131"/>
    </location>
</feature>
<keyword evidence="1" id="KW-1133">Transmembrane helix</keyword>
<organism evidence="2 3">
    <name type="scientific">Mycobacterium [tuberculosis] TKK-01-0051</name>
    <dbReference type="NCBI Taxonomy" id="1324261"/>
    <lineage>
        <taxon>Bacteria</taxon>
        <taxon>Bacillati</taxon>
        <taxon>Actinomycetota</taxon>
        <taxon>Actinomycetes</taxon>
        <taxon>Mycobacteriales</taxon>
        <taxon>Mycobacteriaceae</taxon>
        <taxon>Mycobacterium</taxon>
        <taxon>Mycobacterium avium complex (MAC)</taxon>
    </lineage>
</organism>
<feature type="transmembrane region" description="Helical" evidence="1">
    <location>
        <begin position="79"/>
        <end position="99"/>
    </location>
</feature>
<protein>
    <recommendedName>
        <fullName evidence="4">Integral membrane protein</fullName>
    </recommendedName>
</protein>
<dbReference type="RefSeq" id="WP_234009902.1">
    <property type="nucleotide sequence ID" value="NZ_KK328284.1"/>
</dbReference>
<evidence type="ECO:0000256" key="1">
    <source>
        <dbReference type="SAM" id="Phobius"/>
    </source>
</evidence>
<keyword evidence="1" id="KW-0472">Membrane</keyword>
<dbReference type="HOGENOM" id="CLU_138495_0_0_11"/>
<sequence>MNARLTTLRAGVWFLTVVEIAIGLVATLAPRAFYDYVPWVDLIPPFSEHLMRDYGAMNLSLALVFVVAAITMERRMVRIALGAYLLFAIPHLIFHLTHLEHFTTAGAVGQTIVLTVAVLLPVALLILTATLSSRRGSFDAG</sequence>
<comment type="caution">
    <text evidence="2">The sequence shown here is derived from an EMBL/GenBank/DDBJ whole genome shotgun (WGS) entry which is preliminary data.</text>
</comment>
<name>A0A051TWM2_9MYCO</name>
<keyword evidence="1" id="KW-0812">Transmembrane</keyword>
<proteinExistence type="predicted"/>
<dbReference type="AlphaFoldDB" id="A0A051TWM2"/>
<feature type="transmembrane region" description="Helical" evidence="1">
    <location>
        <begin position="54"/>
        <end position="72"/>
    </location>
</feature>
<evidence type="ECO:0008006" key="4">
    <source>
        <dbReference type="Google" id="ProtNLM"/>
    </source>
</evidence>
<feature type="transmembrane region" description="Helical" evidence="1">
    <location>
        <begin position="12"/>
        <end position="34"/>
    </location>
</feature>
<gene>
    <name evidence="2" type="ORF">K875_03719</name>
</gene>
<dbReference type="Proteomes" id="UP000025947">
    <property type="component" value="Unassembled WGS sequence"/>
</dbReference>
<dbReference type="EMBL" id="JLXW01000010">
    <property type="protein sequence ID" value="KBZ60771.1"/>
    <property type="molecule type" value="Genomic_DNA"/>
</dbReference>
<reference evidence="2 3" key="1">
    <citation type="submission" date="2014-04" db="EMBL/GenBank/DDBJ databases">
        <title>The Genome Sequence of Mycobacterium tuberculosis TKK-01-0051.</title>
        <authorList>
            <consortium name="The Broad Institute Genomics Platform"/>
            <consortium name="The Broad Institute Genome Sequencing Center for Infectious Disease"/>
            <person name="Earl A.M."/>
            <person name="Cohen K."/>
            <person name="Pym A."/>
            <person name="Bishai W."/>
            <person name="Maharaj K."/>
            <person name="Desjardins C."/>
            <person name="Abeel T."/>
            <person name="Young S."/>
            <person name="Zeng Q."/>
            <person name="Gargeya S."/>
            <person name="Abouelleil A."/>
            <person name="Alvarado L."/>
            <person name="Chapman S.B."/>
            <person name="Gainer-Dewar J."/>
            <person name="Goldberg J."/>
            <person name="Griggs A."/>
            <person name="Gujja S."/>
            <person name="Hansen M."/>
            <person name="Howarth C."/>
            <person name="Imamovic A."/>
            <person name="Larimer J."/>
            <person name="Murphy C."/>
            <person name="Naylor J."/>
            <person name="Pearson M."/>
            <person name="Poon T.W."/>
            <person name="Priest M."/>
            <person name="Roberts A."/>
            <person name="Saif S."/>
            <person name="Shea T."/>
            <person name="Sykes S."/>
            <person name="Wortman J."/>
            <person name="Nusbaum C."/>
            <person name="Birren B."/>
        </authorList>
    </citation>
    <scope>NUCLEOTIDE SEQUENCE [LARGE SCALE GENOMIC DNA]</scope>
    <source>
        <strain evidence="2 3">TKK-01-0051</strain>
    </source>
</reference>
<keyword evidence="3" id="KW-1185">Reference proteome</keyword>
<evidence type="ECO:0000313" key="2">
    <source>
        <dbReference type="EMBL" id="KBZ60771.1"/>
    </source>
</evidence>
<evidence type="ECO:0000313" key="3">
    <source>
        <dbReference type="Proteomes" id="UP000025947"/>
    </source>
</evidence>
<accession>A0A051TWM2</accession>